<keyword evidence="2" id="KW-1185">Reference proteome</keyword>
<comment type="caution">
    <text evidence="1">The sequence shown here is derived from an EMBL/GenBank/DDBJ whole genome shotgun (WGS) entry which is preliminary data.</text>
</comment>
<gene>
    <name evidence="1" type="ORF">KIN20_005034</name>
</gene>
<dbReference type="Proteomes" id="UP001196413">
    <property type="component" value="Unassembled WGS sequence"/>
</dbReference>
<name>A0AAD5M1H5_PARTN</name>
<protein>
    <submittedName>
        <fullName evidence="1">Uncharacterized protein</fullName>
    </submittedName>
</protein>
<evidence type="ECO:0000313" key="1">
    <source>
        <dbReference type="EMBL" id="KAJ1349460.1"/>
    </source>
</evidence>
<dbReference type="AlphaFoldDB" id="A0AAD5M1H5"/>
<dbReference type="EMBL" id="JAHQIW010000666">
    <property type="protein sequence ID" value="KAJ1349460.1"/>
    <property type="molecule type" value="Genomic_DNA"/>
</dbReference>
<proteinExistence type="predicted"/>
<sequence>MFSSERRSTGMQIAVYDAVVVRPATGSPSLSSLRGQEINIRHVWEEFTLQSKWKRPCPIIPEGIGLTSIQRHYDETFKWQPTLHSKRTHSHHINIALNDTAFGMAALASFTRNNRNYGQQPIDSVVNPQRERNGLDAKANYGNKQQLPEHRVRVVVMLVAALVEPSSTPQLSPPVNSSALWNDTARLYPRLQSINECFVKFKKKTKND</sequence>
<evidence type="ECO:0000313" key="2">
    <source>
        <dbReference type="Proteomes" id="UP001196413"/>
    </source>
</evidence>
<reference evidence="1" key="1">
    <citation type="submission" date="2021-06" db="EMBL/GenBank/DDBJ databases">
        <title>Parelaphostrongylus tenuis whole genome reference sequence.</title>
        <authorList>
            <person name="Garwood T.J."/>
            <person name="Larsen P.A."/>
            <person name="Fountain-Jones N.M."/>
            <person name="Garbe J.R."/>
            <person name="Macchietto M.G."/>
            <person name="Kania S.A."/>
            <person name="Gerhold R.W."/>
            <person name="Richards J.E."/>
            <person name="Wolf T.M."/>
        </authorList>
    </citation>
    <scope>NUCLEOTIDE SEQUENCE</scope>
    <source>
        <strain evidence="1">MNPRO001-30</strain>
        <tissue evidence="1">Meninges</tissue>
    </source>
</reference>
<accession>A0AAD5M1H5</accession>
<organism evidence="1 2">
    <name type="scientific">Parelaphostrongylus tenuis</name>
    <name type="common">Meningeal worm</name>
    <dbReference type="NCBI Taxonomy" id="148309"/>
    <lineage>
        <taxon>Eukaryota</taxon>
        <taxon>Metazoa</taxon>
        <taxon>Ecdysozoa</taxon>
        <taxon>Nematoda</taxon>
        <taxon>Chromadorea</taxon>
        <taxon>Rhabditida</taxon>
        <taxon>Rhabditina</taxon>
        <taxon>Rhabditomorpha</taxon>
        <taxon>Strongyloidea</taxon>
        <taxon>Metastrongylidae</taxon>
        <taxon>Parelaphostrongylus</taxon>
    </lineage>
</organism>